<organism evidence="3 4">
    <name type="scientific">Cryptolaemus montrouzieri</name>
    <dbReference type="NCBI Taxonomy" id="559131"/>
    <lineage>
        <taxon>Eukaryota</taxon>
        <taxon>Metazoa</taxon>
        <taxon>Ecdysozoa</taxon>
        <taxon>Arthropoda</taxon>
        <taxon>Hexapoda</taxon>
        <taxon>Insecta</taxon>
        <taxon>Pterygota</taxon>
        <taxon>Neoptera</taxon>
        <taxon>Endopterygota</taxon>
        <taxon>Coleoptera</taxon>
        <taxon>Polyphaga</taxon>
        <taxon>Cucujiformia</taxon>
        <taxon>Coccinelloidea</taxon>
        <taxon>Coccinellidae</taxon>
        <taxon>Scymninae</taxon>
        <taxon>Scymnini</taxon>
        <taxon>Cryptolaemus</taxon>
    </lineage>
</organism>
<dbReference type="Proteomes" id="UP001516400">
    <property type="component" value="Unassembled WGS sequence"/>
</dbReference>
<gene>
    <name evidence="3" type="ORF">HHI36_019467</name>
</gene>
<evidence type="ECO:0000259" key="2">
    <source>
        <dbReference type="PROSITE" id="PS50097"/>
    </source>
</evidence>
<dbReference type="InterPro" id="IPR000210">
    <property type="entry name" value="BTB/POZ_dom"/>
</dbReference>
<dbReference type="PROSITE" id="PS50097">
    <property type="entry name" value="BTB"/>
    <property type="match status" value="1"/>
</dbReference>
<evidence type="ECO:0000313" key="4">
    <source>
        <dbReference type="Proteomes" id="UP001516400"/>
    </source>
</evidence>
<dbReference type="InterPro" id="IPR011333">
    <property type="entry name" value="SKP1/BTB/POZ_sf"/>
</dbReference>
<accession>A0ABD2P390</accession>
<dbReference type="PANTHER" id="PTHR23312">
    <property type="entry name" value="ARMC5 ARMADILLO REPEAT-CONTAINING -RELATED"/>
    <property type="match status" value="1"/>
</dbReference>
<comment type="caution">
    <text evidence="3">The sequence shown here is derived from an EMBL/GenBank/DDBJ whole genome shotgun (WGS) entry which is preliminary data.</text>
</comment>
<evidence type="ECO:0000256" key="1">
    <source>
        <dbReference type="SAM" id="MobiDB-lite"/>
    </source>
</evidence>
<evidence type="ECO:0000313" key="3">
    <source>
        <dbReference type="EMBL" id="KAL3285359.1"/>
    </source>
</evidence>
<dbReference type="EMBL" id="JABFTP020000165">
    <property type="protein sequence ID" value="KAL3285359.1"/>
    <property type="molecule type" value="Genomic_DNA"/>
</dbReference>
<keyword evidence="4" id="KW-1185">Reference proteome</keyword>
<name>A0ABD2P390_9CUCU</name>
<dbReference type="PANTHER" id="PTHR23312:SF8">
    <property type="entry name" value="ARMADILLO REPEAT-CONTAINING PROTEIN 5"/>
    <property type="match status" value="1"/>
</dbReference>
<dbReference type="AlphaFoldDB" id="A0ABD2P390"/>
<reference evidence="3 4" key="1">
    <citation type="journal article" date="2021" name="BMC Biol.">
        <title>Horizontally acquired antibacterial genes associated with adaptive radiation of ladybird beetles.</title>
        <authorList>
            <person name="Li H.S."/>
            <person name="Tang X.F."/>
            <person name="Huang Y.H."/>
            <person name="Xu Z.Y."/>
            <person name="Chen M.L."/>
            <person name="Du X.Y."/>
            <person name="Qiu B.Y."/>
            <person name="Chen P.T."/>
            <person name="Zhang W."/>
            <person name="Slipinski A."/>
            <person name="Escalona H.E."/>
            <person name="Waterhouse R.M."/>
            <person name="Zwick A."/>
            <person name="Pang H."/>
        </authorList>
    </citation>
    <scope>NUCLEOTIDE SEQUENCE [LARGE SCALE GENOMIC DNA]</scope>
    <source>
        <strain evidence="3">SYSU2018</strain>
    </source>
</reference>
<feature type="compositionally biased region" description="Low complexity" evidence="1">
    <location>
        <begin position="451"/>
        <end position="476"/>
    </location>
</feature>
<feature type="domain" description="BTB" evidence="2">
    <location>
        <begin position="753"/>
        <end position="815"/>
    </location>
</feature>
<proteinExistence type="predicted"/>
<sequence length="931" mass="105979">MATKTFIDSWSFDETLKVLLHSPSSSTLYKLLTAIRKDVEWPQHKENIIKLHRSGCLKQVVTSLHSSHLHIVSVALSILGNSCMDSKSANEIIINNNGLSELNQILKRYPSEDGVVGRIFRIIGNMCQHTLADLILDIKPQLVSFIVKFIKDYAEESDESVFTEATVVMGVRALRQLLNGRTFIHMVKKCGLLKGIGTLLIKCSIRWTADKKDQHVLDTIIKFLLHYSRYRYYPGIIEMRNTPKGDSLVHLSKLLPLAPKKIVKIIMNFIRISQLKSDLPIPEICDGFVKLLKEYPLAQDFNDEYIEYIRCLCYLLEHPSNRSSERCRESIPQLIRVLNDFKNPTEKILESCILIVGTLDKCSFHDPLIKEQLGCNIIDVLVKKMEWLIGSSKTLICKHKLQKKKKRKHSQDSEDLFIPKKKLGLTYPELWEPRSPMTSDEEIDFIIANRSTSPSSGSESELVTSPWSSPGSSPMSQIHQDLSDSEDYSPVCSDAEDQAEPSNIPKEDEHAKMDIEKLSDDENDSLEDTTKFSVFSLKYRLLNQILTLLKTYSVIQPPPKELCSEALVMTLLKCSNYFDSNSITTEVSVAVICRILQVHDYLIPLMQTDVVAATYSFTSRTPHGSVCVKCIQIENIGHKVLGKFYDLAQCGRGKGDIANRLILGSHDVKKQLVLSIPYIVRAKQALNYLMLRSGGLEILLQLLQDLQFQEKSIRVLCILSTKTLGISNPQRWAGSHREKMFINDYRVSDECKNVVTFVLDDNSCLSADRDFLCEKSCFFNSLLNGSFRESNEDFVKLHHTGYIALKSLIRLLHSDFDKTEPKDVQLDTSTLLEVIVLCDRYLLEDLCGFLTECVQQFSLTSINVPIIYKWSLESKTNILRVESIAYALVAELEDSERLRMFSDLFNLGYSDEIVSDIQELLSRYLTLRGLY</sequence>
<dbReference type="Gene3D" id="3.30.710.10">
    <property type="entry name" value="Potassium Channel Kv1.1, Chain A"/>
    <property type="match status" value="1"/>
</dbReference>
<protein>
    <recommendedName>
        <fullName evidence="2">BTB domain-containing protein</fullName>
    </recommendedName>
</protein>
<dbReference type="InterPro" id="IPR011989">
    <property type="entry name" value="ARM-like"/>
</dbReference>
<feature type="region of interest" description="Disordered" evidence="1">
    <location>
        <begin position="449"/>
        <end position="510"/>
    </location>
</feature>
<dbReference type="SUPFAM" id="SSF48371">
    <property type="entry name" value="ARM repeat"/>
    <property type="match status" value="2"/>
</dbReference>
<dbReference type="InterPro" id="IPR016024">
    <property type="entry name" value="ARM-type_fold"/>
</dbReference>
<dbReference type="Gene3D" id="1.25.10.10">
    <property type="entry name" value="Leucine-rich Repeat Variant"/>
    <property type="match status" value="1"/>
</dbReference>